<protein>
    <submittedName>
        <fullName evidence="5">1-acyl-sn-glycerol-3-phosphate acyltransferase</fullName>
    </submittedName>
</protein>
<reference evidence="5 6" key="1">
    <citation type="submission" date="2020-03" db="EMBL/GenBank/DDBJ databases">
        <title>Two novel Motilibacter sp.</title>
        <authorList>
            <person name="Liu S."/>
        </authorList>
    </citation>
    <scope>NUCLEOTIDE SEQUENCE [LARGE SCALE GENOMIC DNA]</scope>
    <source>
        <strain evidence="5 6">E257</strain>
    </source>
</reference>
<feature type="region of interest" description="Disordered" evidence="3">
    <location>
        <begin position="224"/>
        <end position="244"/>
    </location>
</feature>
<evidence type="ECO:0000313" key="5">
    <source>
        <dbReference type="EMBL" id="NHC13516.1"/>
    </source>
</evidence>
<organism evidence="5 6">
    <name type="scientific">Motilibacter deserti</name>
    <dbReference type="NCBI Taxonomy" id="2714956"/>
    <lineage>
        <taxon>Bacteria</taxon>
        <taxon>Bacillati</taxon>
        <taxon>Actinomycetota</taxon>
        <taxon>Actinomycetes</taxon>
        <taxon>Motilibacterales</taxon>
        <taxon>Motilibacteraceae</taxon>
        <taxon>Motilibacter</taxon>
    </lineage>
</organism>
<gene>
    <name evidence="5" type="ORF">G9H71_06940</name>
</gene>
<keyword evidence="6" id="KW-1185">Reference proteome</keyword>
<evidence type="ECO:0000313" key="6">
    <source>
        <dbReference type="Proteomes" id="UP000800981"/>
    </source>
</evidence>
<accession>A0ABX0GUX8</accession>
<dbReference type="RefSeq" id="WP_166280008.1">
    <property type="nucleotide sequence ID" value="NZ_JAANNP010000002.1"/>
</dbReference>
<keyword evidence="1" id="KW-0808">Transferase</keyword>
<keyword evidence="2 5" id="KW-0012">Acyltransferase</keyword>
<dbReference type="CDD" id="cd07989">
    <property type="entry name" value="LPLAT_AGPAT-like"/>
    <property type="match status" value="1"/>
</dbReference>
<comment type="caution">
    <text evidence="5">The sequence shown here is derived from an EMBL/GenBank/DDBJ whole genome shotgun (WGS) entry which is preliminary data.</text>
</comment>
<evidence type="ECO:0000256" key="2">
    <source>
        <dbReference type="ARBA" id="ARBA00023315"/>
    </source>
</evidence>
<evidence type="ECO:0000256" key="3">
    <source>
        <dbReference type="SAM" id="MobiDB-lite"/>
    </source>
</evidence>
<dbReference type="SMART" id="SM00563">
    <property type="entry name" value="PlsC"/>
    <property type="match status" value="1"/>
</dbReference>
<dbReference type="GO" id="GO:0016746">
    <property type="term" value="F:acyltransferase activity"/>
    <property type="evidence" value="ECO:0007669"/>
    <property type="project" value="UniProtKB-KW"/>
</dbReference>
<dbReference type="PANTHER" id="PTHR10434">
    <property type="entry name" value="1-ACYL-SN-GLYCEROL-3-PHOSPHATE ACYLTRANSFERASE"/>
    <property type="match status" value="1"/>
</dbReference>
<evidence type="ECO:0000259" key="4">
    <source>
        <dbReference type="SMART" id="SM00563"/>
    </source>
</evidence>
<dbReference type="EMBL" id="JAANNP010000002">
    <property type="protein sequence ID" value="NHC13516.1"/>
    <property type="molecule type" value="Genomic_DNA"/>
</dbReference>
<sequence length="244" mass="26227">MARGGPDWQGPGYRVAVVTLVPLLRAFTRRVWRGQENLPPTGGVLVVANHVSVADPTAVAYFVHASGRRPRFLAKSTLFTTPVVGWVLSTAAQIPVQRDSRHAGKAFDAALEAVGAGECVIIYPEGTVTKDPAMWPMASKTGAARLALQTSVPVLPLAQWGAQDLLPRNSKRPRLWPRPTLQMELGPPVPLDDLRALPMTADVLRQATDRILDALTERVAAMRGEPVPAERFDPRKAAADGAAG</sequence>
<dbReference type="SUPFAM" id="SSF69593">
    <property type="entry name" value="Glycerol-3-phosphate (1)-acyltransferase"/>
    <property type="match status" value="1"/>
</dbReference>
<dbReference type="Pfam" id="PF01553">
    <property type="entry name" value="Acyltransferase"/>
    <property type="match status" value="1"/>
</dbReference>
<dbReference type="Proteomes" id="UP000800981">
    <property type="component" value="Unassembled WGS sequence"/>
</dbReference>
<dbReference type="PANTHER" id="PTHR10434:SF55">
    <property type="entry name" value="POSSIBLE ACYLTRANSFERASE"/>
    <property type="match status" value="1"/>
</dbReference>
<name>A0ABX0GUX8_9ACTN</name>
<feature type="domain" description="Phospholipid/glycerol acyltransferase" evidence="4">
    <location>
        <begin position="44"/>
        <end position="162"/>
    </location>
</feature>
<evidence type="ECO:0000256" key="1">
    <source>
        <dbReference type="ARBA" id="ARBA00022679"/>
    </source>
</evidence>
<proteinExistence type="predicted"/>
<dbReference type="InterPro" id="IPR002123">
    <property type="entry name" value="Plipid/glycerol_acylTrfase"/>
</dbReference>
<feature type="compositionally biased region" description="Basic and acidic residues" evidence="3">
    <location>
        <begin position="228"/>
        <end position="238"/>
    </location>
</feature>